<comment type="caution">
    <text evidence="1">The sequence shown here is derived from an EMBL/GenBank/DDBJ whole genome shotgun (WGS) entry which is preliminary data.</text>
</comment>
<protein>
    <recommendedName>
        <fullName evidence="3">GntR family transcriptional regulator</fullName>
    </recommendedName>
</protein>
<dbReference type="RefSeq" id="WP_166381073.1">
    <property type="nucleotide sequence ID" value="NZ_BAAATT010000019.1"/>
</dbReference>
<keyword evidence="2" id="KW-1185">Reference proteome</keyword>
<evidence type="ECO:0000313" key="1">
    <source>
        <dbReference type="EMBL" id="GIG18284.1"/>
    </source>
</evidence>
<sequence>METAYRFLSNDRPIQVSRSAMVIERTHLAGDLAVEACDIVFPSERYELTYVIPVAPQPR</sequence>
<dbReference type="Proteomes" id="UP000660339">
    <property type="component" value="Unassembled WGS sequence"/>
</dbReference>
<dbReference type="AlphaFoldDB" id="A0A8J3LGA4"/>
<gene>
    <name evidence="1" type="ORF">Cme02nite_66160</name>
</gene>
<evidence type="ECO:0008006" key="3">
    <source>
        <dbReference type="Google" id="ProtNLM"/>
    </source>
</evidence>
<evidence type="ECO:0000313" key="2">
    <source>
        <dbReference type="Proteomes" id="UP000660339"/>
    </source>
</evidence>
<dbReference type="EMBL" id="BONJ01000039">
    <property type="protein sequence ID" value="GIG18284.1"/>
    <property type="molecule type" value="Genomic_DNA"/>
</dbReference>
<proteinExistence type="predicted"/>
<organism evidence="1 2">
    <name type="scientific">Catellatospora methionotrophica</name>
    <dbReference type="NCBI Taxonomy" id="121620"/>
    <lineage>
        <taxon>Bacteria</taxon>
        <taxon>Bacillati</taxon>
        <taxon>Actinomycetota</taxon>
        <taxon>Actinomycetes</taxon>
        <taxon>Micromonosporales</taxon>
        <taxon>Micromonosporaceae</taxon>
        <taxon>Catellatospora</taxon>
    </lineage>
</organism>
<reference evidence="1" key="1">
    <citation type="submission" date="2021-01" db="EMBL/GenBank/DDBJ databases">
        <title>Whole genome shotgun sequence of Catellatospora methionotrophica NBRC 14553.</title>
        <authorList>
            <person name="Komaki H."/>
            <person name="Tamura T."/>
        </authorList>
    </citation>
    <scope>NUCLEOTIDE SEQUENCE</scope>
    <source>
        <strain evidence="1">NBRC 14553</strain>
    </source>
</reference>
<name>A0A8J3LGA4_9ACTN</name>
<accession>A0A8J3LGA4</accession>